<accession>A0ABP5KXL6</accession>
<evidence type="ECO:0000313" key="2">
    <source>
        <dbReference type="EMBL" id="GAA2138878.1"/>
    </source>
</evidence>
<protein>
    <submittedName>
        <fullName evidence="2">Uncharacterized protein</fullName>
    </submittedName>
</protein>
<proteinExistence type="predicted"/>
<organism evidence="2 3">
    <name type="scientific">Kitasatospora kazusensis</name>
    <dbReference type="NCBI Taxonomy" id="407974"/>
    <lineage>
        <taxon>Bacteria</taxon>
        <taxon>Bacillati</taxon>
        <taxon>Actinomycetota</taxon>
        <taxon>Actinomycetes</taxon>
        <taxon>Kitasatosporales</taxon>
        <taxon>Streptomycetaceae</taxon>
        <taxon>Kitasatospora</taxon>
    </lineage>
</organism>
<dbReference type="EMBL" id="BAAANT010000009">
    <property type="protein sequence ID" value="GAA2138878.1"/>
    <property type="molecule type" value="Genomic_DNA"/>
</dbReference>
<name>A0ABP5KXL6_9ACTN</name>
<dbReference type="Proteomes" id="UP001422759">
    <property type="component" value="Unassembled WGS sequence"/>
</dbReference>
<reference evidence="3" key="1">
    <citation type="journal article" date="2019" name="Int. J. Syst. Evol. Microbiol.">
        <title>The Global Catalogue of Microorganisms (GCM) 10K type strain sequencing project: providing services to taxonomists for standard genome sequencing and annotation.</title>
        <authorList>
            <consortium name="The Broad Institute Genomics Platform"/>
            <consortium name="The Broad Institute Genome Sequencing Center for Infectious Disease"/>
            <person name="Wu L."/>
            <person name="Ma J."/>
        </authorList>
    </citation>
    <scope>NUCLEOTIDE SEQUENCE [LARGE SCALE GENOMIC DNA]</scope>
    <source>
        <strain evidence="3">JCM 14560</strain>
    </source>
</reference>
<keyword evidence="3" id="KW-1185">Reference proteome</keyword>
<sequence>MLTVDLRGRGELREIGSNGPARSALAQFPAPLGTVQLQASCTAVPRPGRVQLQASCKLSRVMMEAPAQRSPDDRFPPGARRAAGRRPVRSPGGL</sequence>
<evidence type="ECO:0000313" key="3">
    <source>
        <dbReference type="Proteomes" id="UP001422759"/>
    </source>
</evidence>
<gene>
    <name evidence="2" type="ORF">GCM10009760_20490</name>
</gene>
<comment type="caution">
    <text evidence="2">The sequence shown here is derived from an EMBL/GenBank/DDBJ whole genome shotgun (WGS) entry which is preliminary data.</text>
</comment>
<evidence type="ECO:0000256" key="1">
    <source>
        <dbReference type="SAM" id="MobiDB-lite"/>
    </source>
</evidence>
<feature type="region of interest" description="Disordered" evidence="1">
    <location>
        <begin position="64"/>
        <end position="94"/>
    </location>
</feature>